<keyword evidence="4" id="KW-1185">Reference proteome</keyword>
<dbReference type="SUPFAM" id="SSF117281">
    <property type="entry name" value="Kelch motif"/>
    <property type="match status" value="1"/>
</dbReference>
<feature type="domain" description="FKB95-like N-terminal Kelch" evidence="2">
    <location>
        <begin position="92"/>
        <end position="262"/>
    </location>
</feature>
<dbReference type="InterPro" id="IPR015915">
    <property type="entry name" value="Kelch-typ_b-propeller"/>
</dbReference>
<dbReference type="InterPro" id="IPR036047">
    <property type="entry name" value="F-box-like_dom_sf"/>
</dbReference>
<comment type="caution">
    <text evidence="3">The sequence shown here is derived from an EMBL/GenBank/DDBJ whole genome shotgun (WGS) entry which is preliminary data.</text>
</comment>
<dbReference type="PANTHER" id="PTHR24414:SF23">
    <property type="entry name" value="F-BOX_KELCH-REPEAT PROTEIN SKIP6"/>
    <property type="match status" value="1"/>
</dbReference>
<evidence type="ECO:0000313" key="4">
    <source>
        <dbReference type="Proteomes" id="UP001372338"/>
    </source>
</evidence>
<dbReference type="Proteomes" id="UP001372338">
    <property type="component" value="Unassembled WGS sequence"/>
</dbReference>
<gene>
    <name evidence="3" type="ORF">RIF29_19600</name>
</gene>
<dbReference type="InterPro" id="IPR037293">
    <property type="entry name" value="Gal_Oxidase_central_sf"/>
</dbReference>
<name>A0AAN9F3U7_CROPI</name>
<protein>
    <recommendedName>
        <fullName evidence="5">F-box domain-containing protein</fullName>
    </recommendedName>
</protein>
<reference evidence="3 4" key="1">
    <citation type="submission" date="2024-01" db="EMBL/GenBank/DDBJ databases">
        <title>The genomes of 5 underutilized Papilionoideae crops provide insights into root nodulation and disease resistanc.</title>
        <authorList>
            <person name="Yuan L."/>
        </authorList>
    </citation>
    <scope>NUCLEOTIDE SEQUENCE [LARGE SCALE GENOMIC DNA]</scope>
    <source>
        <strain evidence="3">ZHUSHIDOU_FW_LH</strain>
        <tissue evidence="3">Leaf</tissue>
    </source>
</reference>
<evidence type="ECO:0000259" key="2">
    <source>
        <dbReference type="Pfam" id="PF25210"/>
    </source>
</evidence>
<dbReference type="EMBL" id="JAYWIO010000004">
    <property type="protein sequence ID" value="KAK7266938.1"/>
    <property type="molecule type" value="Genomic_DNA"/>
</dbReference>
<dbReference type="InterPro" id="IPR050354">
    <property type="entry name" value="F-box/kelch-repeat_ARATH"/>
</dbReference>
<evidence type="ECO:0008006" key="5">
    <source>
        <dbReference type="Google" id="ProtNLM"/>
    </source>
</evidence>
<dbReference type="Pfam" id="PF00646">
    <property type="entry name" value="F-box"/>
    <property type="match status" value="1"/>
</dbReference>
<organism evidence="3 4">
    <name type="scientific">Crotalaria pallida</name>
    <name type="common">Smooth rattlebox</name>
    <name type="synonym">Crotalaria striata</name>
    <dbReference type="NCBI Taxonomy" id="3830"/>
    <lineage>
        <taxon>Eukaryota</taxon>
        <taxon>Viridiplantae</taxon>
        <taxon>Streptophyta</taxon>
        <taxon>Embryophyta</taxon>
        <taxon>Tracheophyta</taxon>
        <taxon>Spermatophyta</taxon>
        <taxon>Magnoliopsida</taxon>
        <taxon>eudicotyledons</taxon>
        <taxon>Gunneridae</taxon>
        <taxon>Pentapetalae</taxon>
        <taxon>rosids</taxon>
        <taxon>fabids</taxon>
        <taxon>Fabales</taxon>
        <taxon>Fabaceae</taxon>
        <taxon>Papilionoideae</taxon>
        <taxon>50 kb inversion clade</taxon>
        <taxon>genistoids sensu lato</taxon>
        <taxon>core genistoids</taxon>
        <taxon>Crotalarieae</taxon>
        <taxon>Crotalaria</taxon>
    </lineage>
</organism>
<dbReference type="SUPFAM" id="SSF81383">
    <property type="entry name" value="F-box domain"/>
    <property type="match status" value="1"/>
</dbReference>
<sequence>MSSRSELVASKAEKELVYEEGMLIPSLPNDVALNCLKRVPRSKHPALSFVSKPIRSILRSPHFINLHSSSTTTTEPIFYATFFYRKSNACLWFMLSRNPFNSFNSEVLAPIPIPHIPSPTTNFKFASFLVVGTIIYVIGVTKFDNKPSPEVWMLECCVNTWARGPDLLVGRERVVANVLDDGKICVICGAWSSRIQAEVLDPKVGEWVEFVFPFKLEKEFWESNWKSIRNCAFIDNELYIPVVDEEDESVVTFDPRNGLWGKLRFGIIHNWDAGEEKWKILTYVDDNESLFIGKDESPASVALTGANGNLLLLRGKKRPEKDLDIWCNEIEVMENKDGELRGRIIFSRKTLSIPRTFRVHECFPVFF</sequence>
<accession>A0AAN9F3U7</accession>
<dbReference type="InterPro" id="IPR057499">
    <property type="entry name" value="Kelch_FKB95"/>
</dbReference>
<dbReference type="CDD" id="cd22152">
    <property type="entry name" value="F-box_AtAFR-like"/>
    <property type="match status" value="1"/>
</dbReference>
<dbReference type="InterPro" id="IPR001810">
    <property type="entry name" value="F-box_dom"/>
</dbReference>
<proteinExistence type="predicted"/>
<dbReference type="AlphaFoldDB" id="A0AAN9F3U7"/>
<evidence type="ECO:0000259" key="1">
    <source>
        <dbReference type="Pfam" id="PF00646"/>
    </source>
</evidence>
<dbReference type="Gene3D" id="2.130.10.80">
    <property type="entry name" value="Galactose oxidase/kelch, beta-propeller"/>
    <property type="match status" value="1"/>
</dbReference>
<dbReference type="PANTHER" id="PTHR24414">
    <property type="entry name" value="F-BOX/KELCH-REPEAT PROTEIN SKIP4"/>
    <property type="match status" value="1"/>
</dbReference>
<feature type="domain" description="F-box" evidence="1">
    <location>
        <begin position="24"/>
        <end position="63"/>
    </location>
</feature>
<dbReference type="Pfam" id="PF25210">
    <property type="entry name" value="Kelch_FKB95"/>
    <property type="match status" value="1"/>
</dbReference>
<evidence type="ECO:0000313" key="3">
    <source>
        <dbReference type="EMBL" id="KAK7266938.1"/>
    </source>
</evidence>